<evidence type="ECO:0000313" key="1">
    <source>
        <dbReference type="EMBL" id="KIL56549.1"/>
    </source>
</evidence>
<dbReference type="EMBL" id="KN818415">
    <property type="protein sequence ID" value="KIL56549.1"/>
    <property type="molecule type" value="Genomic_DNA"/>
</dbReference>
<dbReference type="HOGENOM" id="CLU_2072537_0_0_1"/>
<gene>
    <name evidence="1" type="ORF">M378DRAFT_172587</name>
</gene>
<reference evidence="1 2" key="1">
    <citation type="submission" date="2014-04" db="EMBL/GenBank/DDBJ databases">
        <title>Evolutionary Origins and Diversification of the Mycorrhizal Mutualists.</title>
        <authorList>
            <consortium name="DOE Joint Genome Institute"/>
            <consortium name="Mycorrhizal Genomics Consortium"/>
            <person name="Kohler A."/>
            <person name="Kuo A."/>
            <person name="Nagy L.G."/>
            <person name="Floudas D."/>
            <person name="Copeland A."/>
            <person name="Barry K.W."/>
            <person name="Cichocki N."/>
            <person name="Veneault-Fourrey C."/>
            <person name="LaButti K."/>
            <person name="Lindquist E.A."/>
            <person name="Lipzen A."/>
            <person name="Lundell T."/>
            <person name="Morin E."/>
            <person name="Murat C."/>
            <person name="Riley R."/>
            <person name="Ohm R."/>
            <person name="Sun H."/>
            <person name="Tunlid A."/>
            <person name="Henrissat B."/>
            <person name="Grigoriev I.V."/>
            <person name="Hibbett D.S."/>
            <person name="Martin F."/>
        </authorList>
    </citation>
    <scope>NUCLEOTIDE SEQUENCE [LARGE SCALE GENOMIC DNA]</scope>
    <source>
        <strain evidence="1 2">Koide BX008</strain>
    </source>
</reference>
<accession>A0A0C2SRF0</accession>
<sequence length="118" mass="13636">MDCTLTVLERSAKQKSILTWNKTGSYSASSKAFTPRGFDESLQYIPSLIGWHSWSSWIDWPTYRPVKQDTRGLTPPRRYRWRTSYGGRAPSKCPRLRKETQICQKVSMVTDWSLLGSS</sequence>
<dbReference type="AlphaFoldDB" id="A0A0C2SRF0"/>
<dbReference type="InParanoid" id="A0A0C2SRF0"/>
<organism evidence="1 2">
    <name type="scientific">Amanita muscaria (strain Koide BX008)</name>
    <dbReference type="NCBI Taxonomy" id="946122"/>
    <lineage>
        <taxon>Eukaryota</taxon>
        <taxon>Fungi</taxon>
        <taxon>Dikarya</taxon>
        <taxon>Basidiomycota</taxon>
        <taxon>Agaricomycotina</taxon>
        <taxon>Agaricomycetes</taxon>
        <taxon>Agaricomycetidae</taxon>
        <taxon>Agaricales</taxon>
        <taxon>Pluteineae</taxon>
        <taxon>Amanitaceae</taxon>
        <taxon>Amanita</taxon>
    </lineage>
</organism>
<protein>
    <submittedName>
        <fullName evidence="1">Uncharacterized protein</fullName>
    </submittedName>
</protein>
<dbReference type="Proteomes" id="UP000054549">
    <property type="component" value="Unassembled WGS sequence"/>
</dbReference>
<name>A0A0C2SRF0_AMAMK</name>
<proteinExistence type="predicted"/>
<evidence type="ECO:0000313" key="2">
    <source>
        <dbReference type="Proteomes" id="UP000054549"/>
    </source>
</evidence>
<keyword evidence="2" id="KW-1185">Reference proteome</keyword>